<organism evidence="2 3">
    <name type="scientific">Jeotgalibacillus malaysiensis</name>
    <dbReference type="NCBI Taxonomy" id="1508404"/>
    <lineage>
        <taxon>Bacteria</taxon>
        <taxon>Bacillati</taxon>
        <taxon>Bacillota</taxon>
        <taxon>Bacilli</taxon>
        <taxon>Bacillales</taxon>
        <taxon>Caryophanaceae</taxon>
        <taxon>Jeotgalibacillus</taxon>
    </lineage>
</organism>
<dbReference type="Proteomes" id="UP000031449">
    <property type="component" value="Chromosome"/>
</dbReference>
<keyword evidence="1" id="KW-0472">Membrane</keyword>
<sequence>MKTASDIFSSKKFAPVYFIASALSAILFLFLNFPLPLIGLLSGSCLVPGFIFLNQE</sequence>
<keyword evidence="1" id="KW-0812">Transmembrane</keyword>
<dbReference type="BioCyc" id="JESP1508404:G14D9-12536-MONOMER"/>
<dbReference type="STRING" id="1508404.JMA_32550"/>
<evidence type="ECO:0000256" key="1">
    <source>
        <dbReference type="SAM" id="Phobius"/>
    </source>
</evidence>
<keyword evidence="1" id="KW-1133">Transmembrane helix</keyword>
<feature type="transmembrane region" description="Helical" evidence="1">
    <location>
        <begin position="12"/>
        <end position="31"/>
    </location>
</feature>
<keyword evidence="3" id="KW-1185">Reference proteome</keyword>
<evidence type="ECO:0000313" key="2">
    <source>
        <dbReference type="EMBL" id="AJD92572.1"/>
    </source>
</evidence>
<name>A0A0B5AV01_9BACL</name>
<protein>
    <submittedName>
        <fullName evidence="2">Uncharacterized protein</fullName>
    </submittedName>
</protein>
<dbReference type="AlphaFoldDB" id="A0A0B5AV01"/>
<evidence type="ECO:0000313" key="3">
    <source>
        <dbReference type="Proteomes" id="UP000031449"/>
    </source>
</evidence>
<dbReference type="HOGENOM" id="CLU_3008232_0_0_9"/>
<dbReference type="KEGG" id="jeo:JMA_32550"/>
<feature type="transmembrane region" description="Helical" evidence="1">
    <location>
        <begin position="37"/>
        <end position="53"/>
    </location>
</feature>
<accession>A0A0B5AV01</accession>
<reference evidence="2 3" key="1">
    <citation type="submission" date="2014-08" db="EMBL/GenBank/DDBJ databases">
        <title>Complete genome of a marine bacteria Jeotgalibacillus malaysiensis.</title>
        <authorList>
            <person name="Yaakop A.S."/>
            <person name="Chan K.-G."/>
            <person name="Goh K.M."/>
        </authorList>
    </citation>
    <scope>NUCLEOTIDE SEQUENCE [LARGE SCALE GENOMIC DNA]</scope>
    <source>
        <strain evidence="2 3">D5</strain>
    </source>
</reference>
<proteinExistence type="predicted"/>
<gene>
    <name evidence="2" type="ORF">JMA_32550</name>
</gene>
<dbReference type="EMBL" id="CP009416">
    <property type="protein sequence ID" value="AJD92572.1"/>
    <property type="molecule type" value="Genomic_DNA"/>
</dbReference>